<feature type="transmembrane region" description="Helical" evidence="1">
    <location>
        <begin position="200"/>
        <end position="219"/>
    </location>
</feature>
<name>A0A812BNT6_ACAPH</name>
<keyword evidence="3" id="KW-1185">Reference proteome</keyword>
<accession>A0A812BNT6</accession>
<proteinExistence type="predicted"/>
<organism evidence="2 3">
    <name type="scientific">Acanthosepion pharaonis</name>
    <name type="common">Pharaoh cuttlefish</name>
    <name type="synonym">Sepia pharaonis</name>
    <dbReference type="NCBI Taxonomy" id="158019"/>
    <lineage>
        <taxon>Eukaryota</taxon>
        <taxon>Metazoa</taxon>
        <taxon>Spiralia</taxon>
        <taxon>Lophotrochozoa</taxon>
        <taxon>Mollusca</taxon>
        <taxon>Cephalopoda</taxon>
        <taxon>Coleoidea</taxon>
        <taxon>Decapodiformes</taxon>
        <taxon>Sepiida</taxon>
        <taxon>Sepiina</taxon>
        <taxon>Sepiidae</taxon>
        <taxon>Acanthosepion</taxon>
    </lineage>
</organism>
<dbReference type="Proteomes" id="UP000597762">
    <property type="component" value="Unassembled WGS sequence"/>
</dbReference>
<gene>
    <name evidence="2" type="ORF">SPHA_20088</name>
</gene>
<evidence type="ECO:0000256" key="1">
    <source>
        <dbReference type="SAM" id="Phobius"/>
    </source>
</evidence>
<keyword evidence="1" id="KW-1133">Transmembrane helix</keyword>
<dbReference type="EMBL" id="CAHIKZ030000736">
    <property type="protein sequence ID" value="CAE1236144.1"/>
    <property type="molecule type" value="Genomic_DNA"/>
</dbReference>
<evidence type="ECO:0000313" key="2">
    <source>
        <dbReference type="EMBL" id="CAE1236144.1"/>
    </source>
</evidence>
<protein>
    <submittedName>
        <fullName evidence="2">Uncharacterized protein</fullName>
    </submittedName>
</protein>
<comment type="caution">
    <text evidence="2">The sequence shown here is derived from an EMBL/GenBank/DDBJ whole genome shotgun (WGS) entry which is preliminary data.</text>
</comment>
<sequence length="277" mass="30489">MVHAEVCWSLQQRLAGYPAHLRVLQNWQMPVIDPTLMLSRVVKLMPGVVTESQGKTKKRYLDSKALNVAVEVSSVSGLTCVRAVECFSCPQPGSGGSIPSLLNRPMEQYLSSPSSCCCSSIPGLMGMSALKCFSCPRLGSGGSICSISNRPGLTGAPAVLTLRLFLKKIFLSLFFHLSSLILFSQIFFPSFLSLSLSLSYSYSLPFFFPLLSCFLPIIIQDRTCLNQRLLSNIHAIDFGIKQLSRRLTLYSKGASCLLQFSQFLHLFLLSSIILCIL</sequence>
<dbReference type="AlphaFoldDB" id="A0A812BNT6"/>
<keyword evidence="1" id="KW-0472">Membrane</keyword>
<evidence type="ECO:0000313" key="3">
    <source>
        <dbReference type="Proteomes" id="UP000597762"/>
    </source>
</evidence>
<feature type="transmembrane region" description="Helical" evidence="1">
    <location>
        <begin position="169"/>
        <end position="188"/>
    </location>
</feature>
<keyword evidence="1" id="KW-0812">Transmembrane</keyword>
<reference evidence="2" key="1">
    <citation type="submission" date="2021-01" db="EMBL/GenBank/DDBJ databases">
        <authorList>
            <person name="Li R."/>
            <person name="Bekaert M."/>
        </authorList>
    </citation>
    <scope>NUCLEOTIDE SEQUENCE</scope>
    <source>
        <strain evidence="2">Farmed</strain>
    </source>
</reference>